<protein>
    <recommendedName>
        <fullName evidence="3">Nitrate reductase</fullName>
    </recommendedName>
</protein>
<dbReference type="AlphaFoldDB" id="A0A1C3CZ76"/>
<accession>A0A1C3CZ76</accession>
<dbReference type="STRING" id="1891224.BBP83_14635"/>
<sequence length="193" mass="22333">MPCPDAERLLKCLSENRVFMALLKALYFIEPSAYLAAGVIRNSIWAHLHDQHYALNRIEVDVIFFNPQDNGYHEQRIQKYLEAIFPKIIWDVTNQALVHQWYQQENGEGIAPLTSIAHALSLWPETATAVAVRLNAQDHLEFEAPLGLQDLFELNLRWNSALVSQAVFMERIQTKQFLEKWPLLTLVPPHFTQ</sequence>
<dbReference type="PANTHER" id="PTHR39166:SF1">
    <property type="entry name" value="BLL1166 PROTEIN"/>
    <property type="match status" value="1"/>
</dbReference>
<dbReference type="EMBL" id="MBDL01000005">
    <property type="protein sequence ID" value="ODA14030.1"/>
    <property type="molecule type" value="Genomic_DNA"/>
</dbReference>
<dbReference type="PANTHER" id="PTHR39166">
    <property type="entry name" value="BLL1166 PROTEIN"/>
    <property type="match status" value="1"/>
</dbReference>
<dbReference type="Proteomes" id="UP000186553">
    <property type="component" value="Unassembled WGS sequence"/>
</dbReference>
<name>A0A1C3CZ76_9GAMM</name>
<proteinExistence type="predicted"/>
<dbReference type="Pfam" id="PF06042">
    <property type="entry name" value="NTP_transf_6"/>
    <property type="match status" value="1"/>
</dbReference>
<dbReference type="InterPro" id="IPR009267">
    <property type="entry name" value="NTP_transf_6"/>
</dbReference>
<organism evidence="1 2">
    <name type="scientific">Acinetobacter celticus</name>
    <dbReference type="NCBI Taxonomy" id="1891224"/>
    <lineage>
        <taxon>Bacteria</taxon>
        <taxon>Pseudomonadati</taxon>
        <taxon>Pseudomonadota</taxon>
        <taxon>Gammaproteobacteria</taxon>
        <taxon>Moraxellales</taxon>
        <taxon>Moraxellaceae</taxon>
        <taxon>Acinetobacter</taxon>
    </lineage>
</organism>
<gene>
    <name evidence="1" type="ORF">BBP83_14635</name>
</gene>
<keyword evidence="2" id="KW-1185">Reference proteome</keyword>
<evidence type="ECO:0000313" key="1">
    <source>
        <dbReference type="EMBL" id="ODA14030.1"/>
    </source>
</evidence>
<evidence type="ECO:0000313" key="2">
    <source>
        <dbReference type="Proteomes" id="UP000186553"/>
    </source>
</evidence>
<evidence type="ECO:0008006" key="3">
    <source>
        <dbReference type="Google" id="ProtNLM"/>
    </source>
</evidence>
<comment type="caution">
    <text evidence="1">The sequence shown here is derived from an EMBL/GenBank/DDBJ whole genome shotgun (WGS) entry which is preliminary data.</text>
</comment>
<reference evidence="1 2" key="1">
    <citation type="submission" date="2016-07" db="EMBL/GenBank/DDBJ databases">
        <title>Acinetobacter sp. ANC 4603.</title>
        <authorList>
            <person name="Radolfova-Krizova L."/>
            <person name="Nemec A."/>
        </authorList>
    </citation>
    <scope>NUCLEOTIDE SEQUENCE [LARGE SCALE GENOMIC DNA]</scope>
    <source>
        <strain evidence="1 2">ANC 4603</strain>
    </source>
</reference>